<proteinExistence type="predicted"/>
<dbReference type="AlphaFoldDB" id="A0AA36GZZ0"/>
<gene>
    <name evidence="2" type="ORF">CYNAS_LOCUS13478</name>
</gene>
<evidence type="ECO:0000313" key="2">
    <source>
        <dbReference type="EMBL" id="CAJ0601495.1"/>
    </source>
</evidence>
<dbReference type="InterPro" id="IPR035940">
    <property type="entry name" value="CAP_sf"/>
</dbReference>
<dbReference type="InterPro" id="IPR014044">
    <property type="entry name" value="CAP_dom"/>
</dbReference>
<protein>
    <recommendedName>
        <fullName evidence="1">SCP domain-containing protein</fullName>
    </recommendedName>
</protein>
<dbReference type="EMBL" id="CATQJL010000305">
    <property type="protein sequence ID" value="CAJ0601495.1"/>
    <property type="molecule type" value="Genomic_DNA"/>
</dbReference>
<sequence>MYTHGACENGLGDDEAQAVLELINEARSSLAKGELEGNGDYFTAAKNMNKLAWSCELESHAAKLIGFCDMPLPSEIPVIADGLGWSHVWEDHEPGNPAIEIVDMVQSILNLKIITDPRGLSNYSDNGAPSFPNLMQAAATKLGCTIQHCPSLYDYYDESVSVLCLTDRTLTDGSEVYTEGSADDCECSGDRVCNPVTMICEVPTATFTTSTIITTTPTTTSTTMAIKPSSNAVSPFSTREAQSNISLQSTSPQSSTSWPFTTASTKSIKSTRQCVTRPRCVPAKSRKARAANFGETFSGKLKRHMSQKMMKKIDTVEDQFTAEPQNDTTSEVSVQDDICTGKKLLSITTAVEFVDVLKKNENLWLLVLSWSYKSERVKAITGRSNIVCKIEG</sequence>
<evidence type="ECO:0000313" key="3">
    <source>
        <dbReference type="Proteomes" id="UP001176961"/>
    </source>
</evidence>
<dbReference type="SUPFAM" id="SSF55797">
    <property type="entry name" value="PR-1-like"/>
    <property type="match status" value="1"/>
</dbReference>
<keyword evidence="3" id="KW-1185">Reference proteome</keyword>
<accession>A0AA36GZZ0</accession>
<dbReference type="Pfam" id="PF00188">
    <property type="entry name" value="CAP"/>
    <property type="match status" value="1"/>
</dbReference>
<reference evidence="2" key="1">
    <citation type="submission" date="2023-07" db="EMBL/GenBank/DDBJ databases">
        <authorList>
            <consortium name="CYATHOMIX"/>
        </authorList>
    </citation>
    <scope>NUCLEOTIDE SEQUENCE</scope>
    <source>
        <strain evidence="2">N/A</strain>
    </source>
</reference>
<organism evidence="2 3">
    <name type="scientific">Cylicocyclus nassatus</name>
    <name type="common">Nematode worm</name>
    <dbReference type="NCBI Taxonomy" id="53992"/>
    <lineage>
        <taxon>Eukaryota</taxon>
        <taxon>Metazoa</taxon>
        <taxon>Ecdysozoa</taxon>
        <taxon>Nematoda</taxon>
        <taxon>Chromadorea</taxon>
        <taxon>Rhabditida</taxon>
        <taxon>Rhabditina</taxon>
        <taxon>Rhabditomorpha</taxon>
        <taxon>Strongyloidea</taxon>
        <taxon>Strongylidae</taxon>
        <taxon>Cylicocyclus</taxon>
    </lineage>
</organism>
<feature type="domain" description="SCP" evidence="1">
    <location>
        <begin position="20"/>
        <end position="154"/>
    </location>
</feature>
<dbReference type="Proteomes" id="UP001176961">
    <property type="component" value="Unassembled WGS sequence"/>
</dbReference>
<dbReference type="Gene3D" id="3.40.33.10">
    <property type="entry name" value="CAP"/>
    <property type="match status" value="1"/>
</dbReference>
<evidence type="ECO:0000259" key="1">
    <source>
        <dbReference type="Pfam" id="PF00188"/>
    </source>
</evidence>
<dbReference type="CDD" id="cd05380">
    <property type="entry name" value="CAP_euk"/>
    <property type="match status" value="1"/>
</dbReference>
<comment type="caution">
    <text evidence="2">The sequence shown here is derived from an EMBL/GenBank/DDBJ whole genome shotgun (WGS) entry which is preliminary data.</text>
</comment>
<name>A0AA36GZZ0_CYLNA</name>